<dbReference type="Pfam" id="PF00665">
    <property type="entry name" value="rve"/>
    <property type="match status" value="1"/>
</dbReference>
<accession>A0A2X0LZN4</accession>
<keyword evidence="1" id="KW-0815">Transposition</keyword>
<evidence type="ECO:0000256" key="15">
    <source>
        <dbReference type="ARBA" id="ARBA00049244"/>
    </source>
</evidence>
<dbReference type="EMBL" id="FMWP01000010">
    <property type="protein sequence ID" value="SCZ87330.1"/>
    <property type="molecule type" value="Genomic_DNA"/>
</dbReference>
<organism evidence="18 19">
    <name type="scientific">Microbotryum saponariae</name>
    <dbReference type="NCBI Taxonomy" id="289078"/>
    <lineage>
        <taxon>Eukaryota</taxon>
        <taxon>Fungi</taxon>
        <taxon>Dikarya</taxon>
        <taxon>Basidiomycota</taxon>
        <taxon>Pucciniomycotina</taxon>
        <taxon>Microbotryomycetes</taxon>
        <taxon>Microbotryales</taxon>
        <taxon>Microbotryaceae</taxon>
        <taxon>Microbotryum</taxon>
    </lineage>
</organism>
<evidence type="ECO:0000256" key="12">
    <source>
        <dbReference type="ARBA" id="ARBA00023172"/>
    </source>
</evidence>
<dbReference type="Pfam" id="PF25597">
    <property type="entry name" value="SH3_retrovirus"/>
    <property type="match status" value="1"/>
</dbReference>
<dbReference type="Gene3D" id="3.30.420.10">
    <property type="entry name" value="Ribonuclease H-like superfamily/Ribonuclease H"/>
    <property type="match status" value="1"/>
</dbReference>
<keyword evidence="4" id="KW-0479">Metal-binding</keyword>
<keyword evidence="9" id="KW-0229">DNA integration</keyword>
<keyword evidence="11" id="KW-0808">Transferase</keyword>
<evidence type="ECO:0000256" key="11">
    <source>
        <dbReference type="ARBA" id="ARBA00022932"/>
    </source>
</evidence>
<dbReference type="InterPro" id="IPR043502">
    <property type="entry name" value="DNA/RNA_pol_sf"/>
</dbReference>
<dbReference type="GO" id="GO:0005634">
    <property type="term" value="C:nucleus"/>
    <property type="evidence" value="ECO:0007669"/>
    <property type="project" value="UniProtKB-ARBA"/>
</dbReference>
<evidence type="ECO:0000256" key="1">
    <source>
        <dbReference type="ARBA" id="ARBA00022578"/>
    </source>
</evidence>
<dbReference type="PANTHER" id="PTHR42648:SF11">
    <property type="entry name" value="TRANSPOSON TY4-P GAG-POL POLYPROTEIN"/>
    <property type="match status" value="1"/>
</dbReference>
<comment type="catalytic activity">
    <reaction evidence="14">
        <text>DNA(n) + a 2'-deoxyribonucleoside 5'-triphosphate = DNA(n+1) + diphosphate</text>
        <dbReference type="Rhea" id="RHEA:22508"/>
        <dbReference type="Rhea" id="RHEA-COMP:17339"/>
        <dbReference type="Rhea" id="RHEA-COMP:17340"/>
        <dbReference type="ChEBI" id="CHEBI:33019"/>
        <dbReference type="ChEBI" id="CHEBI:61560"/>
        <dbReference type="ChEBI" id="CHEBI:173112"/>
        <dbReference type="EC" id="2.7.7.49"/>
    </reaction>
</comment>
<evidence type="ECO:0000256" key="16">
    <source>
        <dbReference type="SAM" id="MobiDB-lite"/>
    </source>
</evidence>
<evidence type="ECO:0000256" key="2">
    <source>
        <dbReference type="ARBA" id="ARBA00022695"/>
    </source>
</evidence>
<feature type="region of interest" description="Disordered" evidence="16">
    <location>
        <begin position="306"/>
        <end position="329"/>
    </location>
</feature>
<dbReference type="GO" id="GO:0003964">
    <property type="term" value="F:RNA-directed DNA polymerase activity"/>
    <property type="evidence" value="ECO:0007669"/>
    <property type="project" value="UniProtKB-KW"/>
</dbReference>
<evidence type="ECO:0000259" key="17">
    <source>
        <dbReference type="PROSITE" id="PS50994"/>
    </source>
</evidence>
<dbReference type="GO" id="GO:0003887">
    <property type="term" value="F:DNA-directed DNA polymerase activity"/>
    <property type="evidence" value="ECO:0007669"/>
    <property type="project" value="UniProtKB-KW"/>
</dbReference>
<keyword evidence="5" id="KW-0255">Endonuclease</keyword>
<dbReference type="PANTHER" id="PTHR42648">
    <property type="entry name" value="TRANSPOSASE, PUTATIVE-RELATED"/>
    <property type="match status" value="1"/>
</dbReference>
<keyword evidence="19" id="KW-1185">Reference proteome</keyword>
<dbReference type="GO" id="GO:0032196">
    <property type="term" value="P:transposition"/>
    <property type="evidence" value="ECO:0007669"/>
    <property type="project" value="UniProtKB-KW"/>
</dbReference>
<keyword evidence="7" id="KW-0460">Magnesium</keyword>
<evidence type="ECO:0000256" key="8">
    <source>
        <dbReference type="ARBA" id="ARBA00022884"/>
    </source>
</evidence>
<dbReference type="InterPro" id="IPR001584">
    <property type="entry name" value="Integrase_cat-core"/>
</dbReference>
<dbReference type="InterPro" id="IPR039537">
    <property type="entry name" value="Retrotran_Ty1/copia-like"/>
</dbReference>
<evidence type="ECO:0000256" key="3">
    <source>
        <dbReference type="ARBA" id="ARBA00022722"/>
    </source>
</evidence>
<keyword evidence="12" id="KW-0233">DNA recombination</keyword>
<dbReference type="CDD" id="cd09272">
    <property type="entry name" value="RNase_HI_RT_Ty1"/>
    <property type="match status" value="1"/>
</dbReference>
<reference evidence="19" key="1">
    <citation type="submission" date="2016-10" db="EMBL/GenBank/DDBJ databases">
        <authorList>
            <person name="Jeantristanb JTB J.-T."/>
            <person name="Ricardo R."/>
        </authorList>
    </citation>
    <scope>NUCLEOTIDE SEQUENCE [LARGE SCALE GENOMIC DNA]</scope>
</reference>
<evidence type="ECO:0000313" key="18">
    <source>
        <dbReference type="EMBL" id="SCZ87330.1"/>
    </source>
</evidence>
<dbReference type="GO" id="GO:0016787">
    <property type="term" value="F:hydrolase activity"/>
    <property type="evidence" value="ECO:0007669"/>
    <property type="project" value="UniProtKB-KW"/>
</dbReference>
<evidence type="ECO:0000313" key="19">
    <source>
        <dbReference type="Proteomes" id="UP000249723"/>
    </source>
</evidence>
<keyword evidence="13" id="KW-0511">Multifunctional enzyme</keyword>
<gene>
    <name evidence="18" type="ORF">BZ3500_MVSOF-1268-A1-R1_CHR2-2G04796</name>
</gene>
<dbReference type="InterPro" id="IPR012337">
    <property type="entry name" value="RNaseH-like_sf"/>
</dbReference>
<dbReference type="InterPro" id="IPR036397">
    <property type="entry name" value="RNaseH_sf"/>
</dbReference>
<evidence type="ECO:0000256" key="7">
    <source>
        <dbReference type="ARBA" id="ARBA00022842"/>
    </source>
</evidence>
<dbReference type="AlphaFoldDB" id="A0A2X0LZN4"/>
<evidence type="ECO:0000256" key="13">
    <source>
        <dbReference type="ARBA" id="ARBA00023268"/>
    </source>
</evidence>
<proteinExistence type="predicted"/>
<feature type="domain" description="Integrase catalytic" evidence="17">
    <location>
        <begin position="1"/>
        <end position="114"/>
    </location>
</feature>
<comment type="catalytic activity">
    <reaction evidence="15">
        <text>DNA(n) + a 2'-deoxyribonucleoside 5'-triphosphate = DNA(n+1) + diphosphate</text>
        <dbReference type="Rhea" id="RHEA:22508"/>
        <dbReference type="Rhea" id="RHEA-COMP:17339"/>
        <dbReference type="Rhea" id="RHEA-COMP:17340"/>
        <dbReference type="ChEBI" id="CHEBI:33019"/>
        <dbReference type="ChEBI" id="CHEBI:61560"/>
        <dbReference type="ChEBI" id="CHEBI:173112"/>
        <dbReference type="EC" id="2.7.7.7"/>
    </reaction>
</comment>
<evidence type="ECO:0000256" key="4">
    <source>
        <dbReference type="ARBA" id="ARBA00022723"/>
    </source>
</evidence>
<dbReference type="InterPro" id="IPR057670">
    <property type="entry name" value="SH3_retrovirus"/>
</dbReference>
<dbReference type="GO" id="GO:0015074">
    <property type="term" value="P:DNA integration"/>
    <property type="evidence" value="ECO:0007669"/>
    <property type="project" value="UniProtKB-KW"/>
</dbReference>
<evidence type="ECO:0000256" key="6">
    <source>
        <dbReference type="ARBA" id="ARBA00022801"/>
    </source>
</evidence>
<dbReference type="GO" id="GO:0006310">
    <property type="term" value="P:DNA recombination"/>
    <property type="evidence" value="ECO:0007669"/>
    <property type="project" value="UniProtKB-KW"/>
</dbReference>
<dbReference type="SUPFAM" id="SSF56672">
    <property type="entry name" value="DNA/RNA polymerases"/>
    <property type="match status" value="1"/>
</dbReference>
<keyword evidence="10" id="KW-0695">RNA-directed DNA polymerase</keyword>
<dbReference type="STRING" id="289078.A0A2X0LZN4"/>
<keyword evidence="3" id="KW-0540">Nuclease</keyword>
<protein>
    <submittedName>
        <fullName evidence="18">BZ3500_MvSof-1268-A1-R1_Chr2-2g04796 protein</fullName>
    </submittedName>
</protein>
<dbReference type="SUPFAM" id="SSF53098">
    <property type="entry name" value="Ribonuclease H-like"/>
    <property type="match status" value="1"/>
</dbReference>
<dbReference type="PROSITE" id="PS50994">
    <property type="entry name" value="INTEGRASE"/>
    <property type="match status" value="1"/>
</dbReference>
<keyword evidence="2" id="KW-0548">Nucleotidyltransferase</keyword>
<keyword evidence="6" id="KW-0378">Hydrolase</keyword>
<dbReference type="Pfam" id="PF07727">
    <property type="entry name" value="RVT_2"/>
    <property type="match status" value="1"/>
</dbReference>
<dbReference type="Proteomes" id="UP000249723">
    <property type="component" value="Unassembled WGS sequence"/>
</dbReference>
<dbReference type="GO" id="GO:0003723">
    <property type="term" value="F:RNA binding"/>
    <property type="evidence" value="ECO:0007669"/>
    <property type="project" value="UniProtKB-KW"/>
</dbReference>
<keyword evidence="11" id="KW-0239">DNA-directed DNA polymerase</keyword>
<evidence type="ECO:0000256" key="9">
    <source>
        <dbReference type="ARBA" id="ARBA00022908"/>
    </source>
</evidence>
<evidence type="ECO:0000256" key="5">
    <source>
        <dbReference type="ARBA" id="ARBA00022759"/>
    </source>
</evidence>
<evidence type="ECO:0000256" key="14">
    <source>
        <dbReference type="ARBA" id="ARBA00048173"/>
    </source>
</evidence>
<sequence>MDLLAFDGAMSLGGARYALVIVDNHSRYLWAIPMSHKSDTFAAFKSWLAKVEHSTSCKVLAVRLDNGGEFMSNKFSRFLDEQGITRQLSIPDTPQQNGVAERVNRLITEALVTYVYVKNRSPHSANSGTTPHTHWYGSKPSAGHLHVFGCRAWKAVTTEPRSKLNPRGIPLFFVGYDLESKGYRLLDLNTRQVFKSRSVTFFEDDFPAQATGIRASPLPAAGDDNSGVVIVPPEHVAPKQVDPPAALCFDAPGPAWQPPAGPRARNPLARYEALASLRSMPSAFAFSLGDKVVALVANLAEASINTSKADRPLSEPKDPFTLPTSDPSTWKEAMRHPHAEGWKAGAIEEFRLMKDDYKVFSVVDLASVPRTATILPSRHVFRTKRDKAGKMVSLKNHIIAQGCAQQAGDFDEMFAPTAKFTSICALVAHAASRGHRIIQANVDKAYLHGVLEEEIYMRVPTGIKGYDGKCLRLHRSIYGLEQAGRVWNDTINATLANLGYRRLACDECIYSLEPLLTSGDHYIALYVDDLLFFGPDLGEIDRVLDQLDNLYGVKRLGPAKWILGVQVVRHDDGGITLLQCQYLVNVLARFGMSNCNPCKSPMEANLQLLPKIDPDEADNSTYCSMIGSLMYAVVATQPNLAHTVGYLSRFVGKAGAAHLEAVKRVLRYIKGSLDLGIHYVANNEPLLGYEGYSDSDWGSDVNTSRSMMGYLFKLSEYLGLLHAAKEAVFLRSLLTELGLDTSSPLRLLGDNQGAIALTQNPVFHARTKHLCMLEHFVREHVWNGEISVSYIPTHDMVANIFTKPLPRATFQRHCDAIGLWQISGQEQGGVLK</sequence>
<dbReference type="GO" id="GO:0004519">
    <property type="term" value="F:endonuclease activity"/>
    <property type="evidence" value="ECO:0007669"/>
    <property type="project" value="UniProtKB-KW"/>
</dbReference>
<keyword evidence="8" id="KW-0694">RNA-binding</keyword>
<dbReference type="GO" id="GO:0046872">
    <property type="term" value="F:metal ion binding"/>
    <property type="evidence" value="ECO:0007669"/>
    <property type="project" value="UniProtKB-KW"/>
</dbReference>
<evidence type="ECO:0000256" key="10">
    <source>
        <dbReference type="ARBA" id="ARBA00022918"/>
    </source>
</evidence>
<dbReference type="InterPro" id="IPR013103">
    <property type="entry name" value="RVT_2"/>
</dbReference>
<name>A0A2X0LZN4_9BASI</name>
<feature type="compositionally biased region" description="Basic and acidic residues" evidence="16">
    <location>
        <begin position="308"/>
        <end position="318"/>
    </location>
</feature>